<keyword evidence="2" id="KW-1185">Reference proteome</keyword>
<reference evidence="1" key="1">
    <citation type="submission" date="2014-02" db="EMBL/GenBank/DDBJ databases">
        <title>Expanding our view of genomic diversity in Candidatus Accumulibacter clades.</title>
        <authorList>
            <person name="Skennerton C.T."/>
            <person name="Barr J.J."/>
            <person name="Slater F.R."/>
            <person name="Bond P.L."/>
            <person name="Tyson G.W."/>
        </authorList>
    </citation>
    <scope>NUCLEOTIDE SEQUENCE [LARGE SCALE GENOMIC DNA]</scope>
</reference>
<dbReference type="AlphaFoldDB" id="A0A011REN2"/>
<evidence type="ECO:0000313" key="1">
    <source>
        <dbReference type="EMBL" id="EXI89674.1"/>
    </source>
</evidence>
<accession>A0A011REN2</accession>
<dbReference type="Proteomes" id="UP000022141">
    <property type="component" value="Unassembled WGS sequence"/>
</dbReference>
<organism evidence="1 2">
    <name type="scientific">Accumulibacter regalis</name>
    <dbReference type="NCBI Taxonomy" id="522306"/>
    <lineage>
        <taxon>Bacteria</taxon>
        <taxon>Pseudomonadati</taxon>
        <taxon>Pseudomonadota</taxon>
        <taxon>Betaproteobacteria</taxon>
        <taxon>Candidatus Accumulibacter</taxon>
    </lineage>
</organism>
<protein>
    <submittedName>
        <fullName evidence="1">Uncharacterized protein</fullName>
    </submittedName>
</protein>
<evidence type="ECO:0000313" key="2">
    <source>
        <dbReference type="Proteomes" id="UP000022141"/>
    </source>
</evidence>
<gene>
    <name evidence="1" type="ORF">AW11_01362</name>
</gene>
<comment type="caution">
    <text evidence="1">The sequence shown here is derived from an EMBL/GenBank/DDBJ whole genome shotgun (WGS) entry which is preliminary data.</text>
</comment>
<sequence length="105" mass="11306">MTTHLDVAAGFQLRLIRRVEPAGAENIDIAVGELVDGDAAGGQLLGPVRIYAGIDFNAVVGLDQPRDQDVVYRVEENPVGGSAWPDLPVHADRIAEEVYEVARID</sequence>
<proteinExistence type="predicted"/>
<dbReference type="EMBL" id="JEMY01000014">
    <property type="protein sequence ID" value="EXI89674.1"/>
    <property type="molecule type" value="Genomic_DNA"/>
</dbReference>
<name>A0A011REN2_ACCRE</name>